<proteinExistence type="predicted"/>
<dbReference type="RefSeq" id="WP_269819298.1">
    <property type="nucleotide sequence ID" value="NZ_CP114976.1"/>
</dbReference>
<dbReference type="KEGG" id="dce:O6P33_06015"/>
<dbReference type="Proteomes" id="UP001212189">
    <property type="component" value="Chromosome"/>
</dbReference>
<dbReference type="InterPro" id="IPR029058">
    <property type="entry name" value="AB_hydrolase_fold"/>
</dbReference>
<dbReference type="PANTHER" id="PTHR43056">
    <property type="entry name" value="PEPTIDASE S9 PROLYL OLIGOPEPTIDASE"/>
    <property type="match status" value="1"/>
</dbReference>
<name>A0AAE9VQE5_9GAMM</name>
<dbReference type="AlphaFoldDB" id="A0AAE9VQE5"/>
<sequence length="632" mass="70696">MPKRETFVAGFWPSTWSAEQAAVAGREINELKVSLHGVFWTVSDPLTGQTKLYRYNSAKQDGELFTPKGFSVRSRVYEYGGGSFCLTEQGVVFTNEVDQQLYLQTWQGLPQALTARHECRYADMQLDSVTQTLIVIEEEHSEQEVLHRLVRVPLVCEQSQPLLVPQIIVQGSDFYAAPRISPDGQRLLWVQWQRPDQPWTRTQLFCAKRQSDGGWGEAACLAGADGNASIQQPLFDQTNRVVALNDQAGYWQPWRETTDEKLVSLTGVDADYAGAPWQLGGCNYLPLQGDHYLVSWFADGFGKLALYCFAKQQELQQLATDFSRLRHLAADDDHFYCIAGHSSQGSAVLAIDRHSAEVKVLSQLAIDLPETEISKPQALYFSSSHDEAVHCFFYAPHNTQHHLSNQERPPLVVFLHGGPTSACYPVFDPRIQFWTQRGFAVADLNYRGSTGFGRKYRQRLEQQWGILDVEDICALVQYLIDTDRVDAEHLFVRGASAGGYSALLAIAASQYFAAAASLYGVSDPTALNKVTHKFEGDYLSWLLGGVEQLSARAPLAQIQRIQTPVIFFQGGRDVVVVPEQTITMVQALTEQGVAVECHLYPDEGHGFRQARHLAEALALELSFYQRTFSVVS</sequence>
<feature type="domain" description="Peptidase S9 prolyl oligopeptidase catalytic" evidence="1">
    <location>
        <begin position="427"/>
        <end position="628"/>
    </location>
</feature>
<accession>A0AAE9VQE5</accession>
<dbReference type="InterPro" id="IPR050585">
    <property type="entry name" value="Xaa-Pro_dipeptidyl-ppase/CocE"/>
</dbReference>
<gene>
    <name evidence="2" type="ORF">O6P33_06015</name>
</gene>
<organism evidence="2 3">
    <name type="scientific">Denitrificimonas caeni</name>
    <dbReference type="NCBI Taxonomy" id="521720"/>
    <lineage>
        <taxon>Bacteria</taxon>
        <taxon>Pseudomonadati</taxon>
        <taxon>Pseudomonadota</taxon>
        <taxon>Gammaproteobacteria</taxon>
        <taxon>Pseudomonadales</taxon>
        <taxon>Pseudomonadaceae</taxon>
        <taxon>Denitrificimonas</taxon>
    </lineage>
</organism>
<reference evidence="2 3" key="1">
    <citation type="submission" date="2022-12" db="EMBL/GenBank/DDBJ databases">
        <title>Coexistence and Characterization of a Novel Tigecycline Resistance gene tet(X) variant and blaNDM-1 in a Pseudomonas caeni Isolate of Chicken Origin.</title>
        <authorList>
            <person name="Lu X."/>
            <person name="Zhang L."/>
            <person name="Li R."/>
            <person name="Wang Z."/>
        </authorList>
    </citation>
    <scope>NUCLEOTIDE SEQUENCE [LARGE SCALE GENOMIC DNA]</scope>
    <source>
        <strain evidence="2 3">CE14</strain>
    </source>
</reference>
<dbReference type="GO" id="GO:0006508">
    <property type="term" value="P:proteolysis"/>
    <property type="evidence" value="ECO:0007669"/>
    <property type="project" value="InterPro"/>
</dbReference>
<dbReference type="InterPro" id="IPR001375">
    <property type="entry name" value="Peptidase_S9_cat"/>
</dbReference>
<evidence type="ECO:0000313" key="2">
    <source>
        <dbReference type="EMBL" id="WBE26376.1"/>
    </source>
</evidence>
<dbReference type="EMBL" id="CP114976">
    <property type="protein sequence ID" value="WBE26376.1"/>
    <property type="molecule type" value="Genomic_DNA"/>
</dbReference>
<protein>
    <submittedName>
        <fullName evidence="2">Prolyl oligopeptidase family serine peptidase</fullName>
    </submittedName>
</protein>
<dbReference type="Pfam" id="PF00326">
    <property type="entry name" value="Peptidase_S9"/>
    <property type="match status" value="1"/>
</dbReference>
<dbReference type="SUPFAM" id="SSF69322">
    <property type="entry name" value="Tricorn protease domain 2"/>
    <property type="match status" value="1"/>
</dbReference>
<evidence type="ECO:0000259" key="1">
    <source>
        <dbReference type="Pfam" id="PF00326"/>
    </source>
</evidence>
<dbReference type="SUPFAM" id="SSF53474">
    <property type="entry name" value="alpha/beta-Hydrolases"/>
    <property type="match status" value="1"/>
</dbReference>
<dbReference type="PANTHER" id="PTHR43056:SF5">
    <property type="entry name" value="PEPTIDASE S9 PROLYL OLIGOPEPTIDASE CATALYTIC DOMAIN-CONTAINING PROTEIN"/>
    <property type="match status" value="1"/>
</dbReference>
<dbReference type="Gene3D" id="3.40.50.1820">
    <property type="entry name" value="alpha/beta hydrolase"/>
    <property type="match status" value="1"/>
</dbReference>
<evidence type="ECO:0000313" key="3">
    <source>
        <dbReference type="Proteomes" id="UP001212189"/>
    </source>
</evidence>
<keyword evidence="3" id="KW-1185">Reference proteome</keyword>
<dbReference type="GO" id="GO:0008236">
    <property type="term" value="F:serine-type peptidase activity"/>
    <property type="evidence" value="ECO:0007669"/>
    <property type="project" value="InterPro"/>
</dbReference>